<evidence type="ECO:0008006" key="4">
    <source>
        <dbReference type="Google" id="ProtNLM"/>
    </source>
</evidence>
<reference evidence="3" key="1">
    <citation type="journal article" date="2021" name="Proc. Natl. Acad. Sci. U.S.A.">
        <title>A Catalog of Tens of Thousands of Viruses from Human Metagenomes Reveals Hidden Associations with Chronic Diseases.</title>
        <authorList>
            <person name="Tisza M.J."/>
            <person name="Buck C.B."/>
        </authorList>
    </citation>
    <scope>NUCLEOTIDE SEQUENCE</scope>
    <source>
        <strain evidence="3">CtnCN2</strain>
    </source>
</reference>
<feature type="compositionally biased region" description="Low complexity" evidence="2">
    <location>
        <begin position="76"/>
        <end position="90"/>
    </location>
</feature>
<sequence length="289" mass="31739">MAKINFNAPSIDERRANAAAAAQVVAQAAVNTDIPEDDPLLYGTEAEPENKEDDQDDDSWLDQLTPFQSDDGGTNPYARVAAPAAPQAPEAPKEGFTPQQQQENLDKLYEGLEHLDEDSARELKTKILDPVLTKQEERLARLEKERQQEAAQQAKTRLDAATKKILAKHPKAASILQSTQFVEFINSGVSKYATEKPSDLLAAAYYQHGDADYVIGELDKFVESRKKPKPPVGAEPQQGRGTSGVAPAKAGRKMSYAEYEAKAQAIMAAPRGTYPPHALRDLELQYHSQ</sequence>
<dbReference type="EMBL" id="BK015452">
    <property type="protein sequence ID" value="DAE07612.1"/>
    <property type="molecule type" value="Genomic_DNA"/>
</dbReference>
<evidence type="ECO:0000256" key="2">
    <source>
        <dbReference type="SAM" id="MobiDB-lite"/>
    </source>
</evidence>
<keyword evidence="1" id="KW-0175">Coiled coil</keyword>
<name>A0A8S5PN30_9CAUD</name>
<feature type="region of interest" description="Disordered" evidence="2">
    <location>
        <begin position="29"/>
        <end position="103"/>
    </location>
</feature>
<feature type="region of interest" description="Disordered" evidence="2">
    <location>
        <begin position="224"/>
        <end position="249"/>
    </location>
</feature>
<organism evidence="3">
    <name type="scientific">Podoviridae sp. ctnCN2</name>
    <dbReference type="NCBI Taxonomy" id="2825274"/>
    <lineage>
        <taxon>Viruses</taxon>
        <taxon>Duplodnaviria</taxon>
        <taxon>Heunggongvirae</taxon>
        <taxon>Uroviricota</taxon>
        <taxon>Caudoviricetes</taxon>
    </lineage>
</organism>
<feature type="coiled-coil region" evidence="1">
    <location>
        <begin position="132"/>
        <end position="164"/>
    </location>
</feature>
<feature type="compositionally biased region" description="Acidic residues" evidence="2">
    <location>
        <begin position="46"/>
        <end position="60"/>
    </location>
</feature>
<protein>
    <recommendedName>
        <fullName evidence="4">Scaffolding protein</fullName>
    </recommendedName>
</protein>
<proteinExistence type="predicted"/>
<evidence type="ECO:0000313" key="3">
    <source>
        <dbReference type="EMBL" id="DAE07612.1"/>
    </source>
</evidence>
<accession>A0A8S5PN30</accession>
<evidence type="ECO:0000256" key="1">
    <source>
        <dbReference type="SAM" id="Coils"/>
    </source>
</evidence>